<comment type="caution">
    <text evidence="3">The sequence shown here is derived from an EMBL/GenBank/DDBJ whole genome shotgun (WGS) entry which is preliminary data.</text>
</comment>
<dbReference type="InterPro" id="IPR018769">
    <property type="entry name" value="VgrG2_DUF2345"/>
</dbReference>
<keyword evidence="4" id="KW-1185">Reference proteome</keyword>
<feature type="domain" description="DUF2345" evidence="2">
    <location>
        <begin position="20"/>
        <end position="180"/>
    </location>
</feature>
<dbReference type="Pfam" id="PF10106">
    <property type="entry name" value="DUF2345"/>
    <property type="match status" value="1"/>
</dbReference>
<dbReference type="AlphaFoldDB" id="A0A133XHZ4"/>
<gene>
    <name evidence="3" type="ORF">AT959_14745</name>
</gene>
<proteinExistence type="predicted"/>
<sequence length="294" mass="31241">MASKGSTAASNGSIKTVEGGTGTVPVWSEPRLQYSAPAGIALLTPKSHILAAGKNLSIASSQDSNLIAQGNHSLAVKNGIALFTVGKASNPKKPNTETGIHLHAASGKVSLQSQSGKTTAAADKKVTFASTNGSLNASAKQKILATAQGAYLKIEGGNIELHAPNKVEFKASKKDWTGPKSASGGDIRFPCGDYELPQVEPKTRSFQWQLHSGLNGLQQSDVPYQIVSDGKLLAEGRTDSLGQTQRHKEEGHYQPVEVWFGESGWSVQPEAEDTGMPFPMDEQRYGDDEDLWKA</sequence>
<dbReference type="EMBL" id="LODL01000021">
    <property type="protein sequence ID" value="KXB30579.1"/>
    <property type="molecule type" value="Genomic_DNA"/>
</dbReference>
<feature type="compositionally biased region" description="Basic and acidic residues" evidence="1">
    <location>
        <begin position="281"/>
        <end position="294"/>
    </location>
</feature>
<feature type="region of interest" description="Disordered" evidence="1">
    <location>
        <begin position="264"/>
        <end position="294"/>
    </location>
</feature>
<dbReference type="Proteomes" id="UP000070186">
    <property type="component" value="Unassembled WGS sequence"/>
</dbReference>
<organism evidence="3 4">
    <name type="scientific">Dechloromonas denitrificans</name>
    <dbReference type="NCBI Taxonomy" id="281362"/>
    <lineage>
        <taxon>Bacteria</taxon>
        <taxon>Pseudomonadati</taxon>
        <taxon>Pseudomonadota</taxon>
        <taxon>Betaproteobacteria</taxon>
        <taxon>Rhodocyclales</taxon>
        <taxon>Azonexaceae</taxon>
        <taxon>Dechloromonas</taxon>
    </lineage>
</organism>
<feature type="region of interest" description="Disordered" evidence="1">
    <location>
        <begin position="1"/>
        <end position="22"/>
    </location>
</feature>
<evidence type="ECO:0000259" key="2">
    <source>
        <dbReference type="Pfam" id="PF10106"/>
    </source>
</evidence>
<dbReference type="STRING" id="281362.AT959_14745"/>
<feature type="compositionally biased region" description="Polar residues" evidence="1">
    <location>
        <begin position="1"/>
        <end position="14"/>
    </location>
</feature>
<accession>A0A133XHZ4</accession>
<evidence type="ECO:0000313" key="4">
    <source>
        <dbReference type="Proteomes" id="UP000070186"/>
    </source>
</evidence>
<name>A0A133XHZ4_9RHOO</name>
<protein>
    <recommendedName>
        <fullName evidence="2">DUF2345 domain-containing protein</fullName>
    </recommendedName>
</protein>
<evidence type="ECO:0000313" key="3">
    <source>
        <dbReference type="EMBL" id="KXB30579.1"/>
    </source>
</evidence>
<reference evidence="3 4" key="1">
    <citation type="submission" date="2015-12" db="EMBL/GenBank/DDBJ databases">
        <title>Nitrous oxide reduction kinetics distinguish bacteria harboring typical versus atypical NosZ.</title>
        <authorList>
            <person name="Yoon S."/>
            <person name="Nissen S."/>
            <person name="Park D."/>
            <person name="Sanford R.A."/>
            <person name="Loeffler F.E."/>
        </authorList>
    </citation>
    <scope>NUCLEOTIDE SEQUENCE [LARGE SCALE GENOMIC DNA]</scope>
    <source>
        <strain evidence="3 4">ATCC BAA-841</strain>
    </source>
</reference>
<evidence type="ECO:0000256" key="1">
    <source>
        <dbReference type="SAM" id="MobiDB-lite"/>
    </source>
</evidence>
<dbReference type="RefSeq" id="WP_066884343.1">
    <property type="nucleotide sequence ID" value="NZ_LODL01000021.1"/>
</dbReference>